<evidence type="ECO:0000256" key="1">
    <source>
        <dbReference type="SAM" id="MobiDB-lite"/>
    </source>
</evidence>
<proteinExistence type="predicted"/>
<evidence type="ECO:0000313" key="3">
    <source>
        <dbReference type="Proteomes" id="UP001242010"/>
    </source>
</evidence>
<dbReference type="EMBL" id="AP027079">
    <property type="protein sequence ID" value="BDU70499.1"/>
    <property type="molecule type" value="Genomic_DNA"/>
</dbReference>
<gene>
    <name evidence="2" type="ORF">GETHOR_26000</name>
</gene>
<protein>
    <recommendedName>
        <fullName evidence="4">Flagellar hook-length control protein FliK</fullName>
    </recommendedName>
</protein>
<evidence type="ECO:0000313" key="2">
    <source>
        <dbReference type="EMBL" id="BDU70499.1"/>
    </source>
</evidence>
<dbReference type="Proteomes" id="UP001242010">
    <property type="component" value="Chromosome"/>
</dbReference>
<feature type="compositionally biased region" description="Low complexity" evidence="1">
    <location>
        <begin position="113"/>
        <end position="123"/>
    </location>
</feature>
<keyword evidence="3" id="KW-1185">Reference proteome</keyword>
<evidence type="ECO:0008006" key="4">
    <source>
        <dbReference type="Google" id="ProtNLM"/>
    </source>
</evidence>
<organism evidence="2 3">
    <name type="scientific">Geothrix oryzae</name>
    <dbReference type="NCBI Taxonomy" id="2927975"/>
    <lineage>
        <taxon>Bacteria</taxon>
        <taxon>Pseudomonadati</taxon>
        <taxon>Acidobacteriota</taxon>
        <taxon>Holophagae</taxon>
        <taxon>Holophagales</taxon>
        <taxon>Holophagaceae</taxon>
        <taxon>Geothrix</taxon>
    </lineage>
</organism>
<sequence>MDALSVNALGPATLGALSALRPVPPVAAPPALDGTASAATLSVQDLAQALFQRALQTAVLSPLAEPSGGSLGLVQETAAPLLAALTAPQAAATPTAAADATTSAITPAITPPAAATETSTTAPPANPPAAVPAEAPATQDAFAQGSSLEFALQTALRFGAGVGAPAAPALAATPGAELVRDAAAVLRTGNLQPHAGGPGPEAFARPQAPLHQVLRSYQVVPAAEASVGLDLTA</sequence>
<name>A0ABM8DTV3_9BACT</name>
<dbReference type="RefSeq" id="WP_286354217.1">
    <property type="nucleotide sequence ID" value="NZ_AP027079.1"/>
</dbReference>
<feature type="region of interest" description="Disordered" evidence="1">
    <location>
        <begin position="113"/>
        <end position="136"/>
    </location>
</feature>
<reference evidence="3" key="1">
    <citation type="journal article" date="2023" name="Int. J. Syst. Evol. Microbiol.">
        <title>Mesoterricola silvestris gen. nov., sp. nov., Mesoterricola sediminis sp. nov., Geothrix oryzae sp. nov., Geothrix edaphica sp. nov., Geothrix rubra sp. nov., and Geothrix limicola sp. nov., six novel members of Acidobacteriota isolated from soils.</title>
        <authorList>
            <person name="Itoh H."/>
            <person name="Sugisawa Y."/>
            <person name="Mise K."/>
            <person name="Xu Z."/>
            <person name="Kuniyasu M."/>
            <person name="Ushijima N."/>
            <person name="Kawano K."/>
            <person name="Kobayashi E."/>
            <person name="Shiratori Y."/>
            <person name="Masuda Y."/>
            <person name="Senoo K."/>
        </authorList>
    </citation>
    <scope>NUCLEOTIDE SEQUENCE [LARGE SCALE GENOMIC DNA]</scope>
    <source>
        <strain evidence="3">Red222</strain>
    </source>
</reference>
<accession>A0ABM8DTV3</accession>